<proteinExistence type="inferred from homology"/>
<name>A0A1V9YJU2_ACHHY</name>
<feature type="domain" description="C2" evidence="5">
    <location>
        <begin position="1"/>
        <end position="104"/>
    </location>
</feature>
<dbReference type="InterPro" id="IPR000008">
    <property type="entry name" value="C2_dom"/>
</dbReference>
<keyword evidence="1 3" id="KW-0547">Nucleotide-binding</keyword>
<evidence type="ECO:0000256" key="4">
    <source>
        <dbReference type="RuleBase" id="RU000304"/>
    </source>
</evidence>
<dbReference type="SMART" id="SM00220">
    <property type="entry name" value="S_TKc"/>
    <property type="match status" value="1"/>
</dbReference>
<keyword evidence="2 3" id="KW-0067">ATP-binding</keyword>
<evidence type="ECO:0000313" key="7">
    <source>
        <dbReference type="EMBL" id="OQR85980.1"/>
    </source>
</evidence>
<feature type="binding site" evidence="3">
    <location>
        <position position="216"/>
    </location>
    <ligand>
        <name>ATP</name>
        <dbReference type="ChEBI" id="CHEBI:30616"/>
    </ligand>
</feature>
<dbReference type="EMBL" id="JNBR01001546">
    <property type="protein sequence ID" value="OQR85980.1"/>
    <property type="molecule type" value="Genomic_DNA"/>
</dbReference>
<dbReference type="SMART" id="SM00239">
    <property type="entry name" value="C2"/>
    <property type="match status" value="1"/>
</dbReference>
<dbReference type="SUPFAM" id="SSF49562">
    <property type="entry name" value="C2 domain (Calcium/lipid-binding domain, CaLB)"/>
    <property type="match status" value="1"/>
</dbReference>
<dbReference type="SUPFAM" id="SSF56112">
    <property type="entry name" value="Protein kinase-like (PK-like)"/>
    <property type="match status" value="1"/>
</dbReference>
<dbReference type="Proteomes" id="UP000243579">
    <property type="component" value="Unassembled WGS sequence"/>
</dbReference>
<dbReference type="InterPro" id="IPR035892">
    <property type="entry name" value="C2_domain_sf"/>
</dbReference>
<evidence type="ECO:0000256" key="3">
    <source>
        <dbReference type="PROSITE-ProRule" id="PRU10141"/>
    </source>
</evidence>
<accession>A0A1V9YJU2</accession>
<sequence length="446" mass="49580">MATTSVSVTVVQARGLRSVQRIGIQDPYVVLRLGAECARSDTHDNGGAAPVWLYSRTFGSLPMPLPKLEISVMNDNWLKDKAIGVCLIDLASVFQRKPAVAGWFPVTFGGEVYVKLESQQNQSRTPSAATPLPARDSIQESTVIVQLREENDRLRGEIQQLRRLLPQQTFLNPSSFMEDITIISSQSTLHLLQQIGAGVHGTVWRGLYKNEVVAIKSLDRLENRTSFRREVSTMFKLKSSYTLQLLAIADLDSDSPKLVLPYMNQGNLRSLLDKRRAGIPTECELTTLEIALAVANGLVDLHKCNVIHRDLKPQNILLDGRRDVRVADFGIARENGLDTMTEEMGSPWYMAPEAFSTNHYGTEVDIYALGVLLTELDTLSPPYDEDAIQAFALLEQVTRGRRPLLSPTCPPWYRALAMDCMADDPVDRPTAAQVAKRLRLGADSFS</sequence>
<dbReference type="InterPro" id="IPR008271">
    <property type="entry name" value="Ser/Thr_kinase_AS"/>
</dbReference>
<dbReference type="GO" id="GO:0005524">
    <property type="term" value="F:ATP binding"/>
    <property type="evidence" value="ECO:0007669"/>
    <property type="project" value="UniProtKB-UniRule"/>
</dbReference>
<evidence type="ECO:0000259" key="6">
    <source>
        <dbReference type="PROSITE" id="PS50011"/>
    </source>
</evidence>
<reference evidence="7 8" key="1">
    <citation type="journal article" date="2014" name="Genome Biol. Evol.">
        <title>The secreted proteins of Achlya hypogyna and Thraustotheca clavata identify the ancestral oomycete secretome and reveal gene acquisitions by horizontal gene transfer.</title>
        <authorList>
            <person name="Misner I."/>
            <person name="Blouin N."/>
            <person name="Leonard G."/>
            <person name="Richards T.A."/>
            <person name="Lane C.E."/>
        </authorList>
    </citation>
    <scope>NUCLEOTIDE SEQUENCE [LARGE SCALE GENOMIC DNA]</scope>
    <source>
        <strain evidence="7 8">ATCC 48635</strain>
    </source>
</reference>
<dbReference type="GO" id="GO:0004674">
    <property type="term" value="F:protein serine/threonine kinase activity"/>
    <property type="evidence" value="ECO:0007669"/>
    <property type="project" value="UniProtKB-KW"/>
</dbReference>
<dbReference type="Pfam" id="PF00168">
    <property type="entry name" value="C2"/>
    <property type="match status" value="1"/>
</dbReference>
<dbReference type="Gene3D" id="2.60.40.150">
    <property type="entry name" value="C2 domain"/>
    <property type="match status" value="1"/>
</dbReference>
<dbReference type="PROSITE" id="PS00108">
    <property type="entry name" value="PROTEIN_KINASE_ST"/>
    <property type="match status" value="1"/>
</dbReference>
<dbReference type="PROSITE" id="PS50011">
    <property type="entry name" value="PROTEIN_KINASE_DOM"/>
    <property type="match status" value="1"/>
</dbReference>
<keyword evidence="8" id="KW-1185">Reference proteome</keyword>
<keyword evidence="7" id="KW-0418">Kinase</keyword>
<dbReference type="PROSITE" id="PS00107">
    <property type="entry name" value="PROTEIN_KINASE_ATP"/>
    <property type="match status" value="1"/>
</dbReference>
<evidence type="ECO:0000256" key="1">
    <source>
        <dbReference type="ARBA" id="ARBA00022741"/>
    </source>
</evidence>
<dbReference type="InterPro" id="IPR011009">
    <property type="entry name" value="Kinase-like_dom_sf"/>
</dbReference>
<comment type="caution">
    <text evidence="7">The sequence shown here is derived from an EMBL/GenBank/DDBJ whole genome shotgun (WGS) entry which is preliminary data.</text>
</comment>
<dbReference type="Pfam" id="PF00069">
    <property type="entry name" value="Pkinase"/>
    <property type="match status" value="1"/>
</dbReference>
<keyword evidence="7" id="KW-0808">Transferase</keyword>
<dbReference type="PANTHER" id="PTHR44329">
    <property type="entry name" value="SERINE/THREONINE-PROTEIN KINASE TNNI3K-RELATED"/>
    <property type="match status" value="1"/>
</dbReference>
<organism evidence="7 8">
    <name type="scientific">Achlya hypogyna</name>
    <name type="common">Oomycete</name>
    <name type="synonym">Protoachlya hypogyna</name>
    <dbReference type="NCBI Taxonomy" id="1202772"/>
    <lineage>
        <taxon>Eukaryota</taxon>
        <taxon>Sar</taxon>
        <taxon>Stramenopiles</taxon>
        <taxon>Oomycota</taxon>
        <taxon>Saprolegniomycetes</taxon>
        <taxon>Saprolegniales</taxon>
        <taxon>Achlyaceae</taxon>
        <taxon>Achlya</taxon>
    </lineage>
</organism>
<evidence type="ECO:0000259" key="5">
    <source>
        <dbReference type="PROSITE" id="PS50004"/>
    </source>
</evidence>
<dbReference type="OrthoDB" id="4062651at2759"/>
<protein>
    <submittedName>
        <fullName evidence="7">Protein kinase</fullName>
    </submittedName>
</protein>
<dbReference type="InterPro" id="IPR000719">
    <property type="entry name" value="Prot_kinase_dom"/>
</dbReference>
<dbReference type="Gene3D" id="1.10.510.10">
    <property type="entry name" value="Transferase(Phosphotransferase) domain 1"/>
    <property type="match status" value="1"/>
</dbReference>
<dbReference type="AlphaFoldDB" id="A0A1V9YJU2"/>
<dbReference type="InterPro" id="IPR051681">
    <property type="entry name" value="Ser/Thr_Kinases-Pseudokinases"/>
</dbReference>
<feature type="domain" description="Protein kinase" evidence="6">
    <location>
        <begin position="189"/>
        <end position="440"/>
    </location>
</feature>
<dbReference type="Gene3D" id="3.30.200.20">
    <property type="entry name" value="Phosphorylase Kinase, domain 1"/>
    <property type="match status" value="1"/>
</dbReference>
<keyword evidence="4" id="KW-0723">Serine/threonine-protein kinase</keyword>
<comment type="similarity">
    <text evidence="4">Belongs to the protein kinase superfamily.</text>
</comment>
<gene>
    <name evidence="7" type="ORF">ACHHYP_11117</name>
</gene>
<dbReference type="InterPro" id="IPR017441">
    <property type="entry name" value="Protein_kinase_ATP_BS"/>
</dbReference>
<dbReference type="STRING" id="1202772.A0A1V9YJU2"/>
<evidence type="ECO:0000313" key="8">
    <source>
        <dbReference type="Proteomes" id="UP000243579"/>
    </source>
</evidence>
<evidence type="ECO:0000256" key="2">
    <source>
        <dbReference type="ARBA" id="ARBA00022840"/>
    </source>
</evidence>
<dbReference type="PROSITE" id="PS50004">
    <property type="entry name" value="C2"/>
    <property type="match status" value="1"/>
</dbReference>